<accession>A0A1J1I9R2</accession>
<gene>
    <name evidence="1" type="ORF">CLUMA_CG010434</name>
</gene>
<proteinExistence type="predicted"/>
<reference evidence="1 2" key="1">
    <citation type="submission" date="2015-04" db="EMBL/GenBank/DDBJ databases">
        <authorList>
            <person name="Syromyatnikov M.Y."/>
            <person name="Popov V.N."/>
        </authorList>
    </citation>
    <scope>NUCLEOTIDE SEQUENCE [LARGE SCALE GENOMIC DNA]</scope>
</reference>
<protein>
    <submittedName>
        <fullName evidence="1">CLUMA_CG010434, isoform A</fullName>
    </submittedName>
</protein>
<dbReference type="EMBL" id="CVRI01000045">
    <property type="protein sequence ID" value="CRK96947.1"/>
    <property type="molecule type" value="Genomic_DNA"/>
</dbReference>
<dbReference type="Proteomes" id="UP000183832">
    <property type="component" value="Unassembled WGS sequence"/>
</dbReference>
<organism evidence="1 2">
    <name type="scientific">Clunio marinus</name>
    <dbReference type="NCBI Taxonomy" id="568069"/>
    <lineage>
        <taxon>Eukaryota</taxon>
        <taxon>Metazoa</taxon>
        <taxon>Ecdysozoa</taxon>
        <taxon>Arthropoda</taxon>
        <taxon>Hexapoda</taxon>
        <taxon>Insecta</taxon>
        <taxon>Pterygota</taxon>
        <taxon>Neoptera</taxon>
        <taxon>Endopterygota</taxon>
        <taxon>Diptera</taxon>
        <taxon>Nematocera</taxon>
        <taxon>Chironomoidea</taxon>
        <taxon>Chironomidae</taxon>
        <taxon>Clunio</taxon>
    </lineage>
</organism>
<dbReference type="OrthoDB" id="5586at2759"/>
<name>A0A1J1I9R2_9DIPT</name>
<evidence type="ECO:0000313" key="2">
    <source>
        <dbReference type="Proteomes" id="UP000183832"/>
    </source>
</evidence>
<keyword evidence="2" id="KW-1185">Reference proteome</keyword>
<dbReference type="AlphaFoldDB" id="A0A1J1I9R2"/>
<evidence type="ECO:0000313" key="1">
    <source>
        <dbReference type="EMBL" id="CRK96947.1"/>
    </source>
</evidence>
<sequence length="95" mass="10654">MCKDGKLRTMGSGVNACNKTKQAYDKTSSKAIYIYNASKGEERQSNFRDIVLWERHFYAAGRSNVQYAGEKEFNQLLTHSSIITSVTSPTISVPK</sequence>